<proteinExistence type="predicted"/>
<dbReference type="AlphaFoldDB" id="A0A8D8EYI2"/>
<dbReference type="EMBL" id="HBUE01015452">
    <property type="protein sequence ID" value="CAG6450329.1"/>
    <property type="molecule type" value="Transcribed_RNA"/>
</dbReference>
<reference evidence="2" key="1">
    <citation type="submission" date="2021-05" db="EMBL/GenBank/DDBJ databases">
        <authorList>
            <person name="Alioto T."/>
            <person name="Alioto T."/>
            <person name="Gomez Garrido J."/>
        </authorList>
    </citation>
    <scope>NUCLEOTIDE SEQUENCE</scope>
</reference>
<keyword evidence="1" id="KW-0472">Membrane</keyword>
<accession>A0A8D8EYI2</accession>
<organism evidence="2">
    <name type="scientific">Culex pipiens</name>
    <name type="common">House mosquito</name>
    <dbReference type="NCBI Taxonomy" id="7175"/>
    <lineage>
        <taxon>Eukaryota</taxon>
        <taxon>Metazoa</taxon>
        <taxon>Ecdysozoa</taxon>
        <taxon>Arthropoda</taxon>
        <taxon>Hexapoda</taxon>
        <taxon>Insecta</taxon>
        <taxon>Pterygota</taxon>
        <taxon>Neoptera</taxon>
        <taxon>Endopterygota</taxon>
        <taxon>Diptera</taxon>
        <taxon>Nematocera</taxon>
        <taxon>Culicoidea</taxon>
        <taxon>Culicidae</taxon>
        <taxon>Culicinae</taxon>
        <taxon>Culicini</taxon>
        <taxon>Culex</taxon>
        <taxon>Culex</taxon>
    </lineage>
</organism>
<keyword evidence="1" id="KW-1133">Transmembrane helix</keyword>
<evidence type="ECO:0000256" key="1">
    <source>
        <dbReference type="SAM" id="Phobius"/>
    </source>
</evidence>
<keyword evidence="1" id="KW-0812">Transmembrane</keyword>
<feature type="transmembrane region" description="Helical" evidence="1">
    <location>
        <begin position="342"/>
        <end position="365"/>
    </location>
</feature>
<protein>
    <submittedName>
        <fullName evidence="2">(northern house mosquito) hypothetical protein</fullName>
    </submittedName>
</protein>
<sequence>MQRFLNQRLSAATLFFQIRHAETFSDKTVRGMAGDLVDERVGRRHQGESLSWSVVPELAPRGVAHLRHGHGRFLGLPADQLVQVVERVHLLILAVVLGTVIKALVRVQRALLERDRVVVLVRLARQYDVVLVRISVHVQRIDADVGFLDGRKQQFALANLRTVHPVVTTNPSQVQLQPGSTGGRSRLTPVVVPVPAVSELGRVGRQQRVNVLGAEALHVDLGQVRVDVLRQVLVVGQLADAVVGRGQRRQDALVGDAIAVAAIIHKPLIVGVVVAKVLRGRNRAAQRHPATNSDTTTTTSGNRQVRIAVGVRVGTSRRHLCRSLLQLLTNALQSMQQNLVRVLANVKVVVVELILVLLLLLLMMIV</sequence>
<name>A0A8D8EYI2_CULPI</name>
<evidence type="ECO:0000313" key="2">
    <source>
        <dbReference type="EMBL" id="CAG6450329.1"/>
    </source>
</evidence>